<reference evidence="2 3" key="1">
    <citation type="submission" date="2017-03" db="EMBL/GenBank/DDBJ databases">
        <title>Complete genome sequence of Candidatus 'Thiodictyon syntrophicum' sp. nov. strain Cad16T, a photolithoautotroph purple sulfur bacterium isolated from an alpine meromictic lake.</title>
        <authorList>
            <person name="Luedin S.M."/>
            <person name="Pothier J.F."/>
            <person name="Danza F."/>
            <person name="Storelli N."/>
            <person name="Wittwer M."/>
            <person name="Tonolla M."/>
        </authorList>
    </citation>
    <scope>NUCLEOTIDE SEQUENCE [LARGE SCALE GENOMIC DNA]</scope>
    <source>
        <strain evidence="2 3">Cad16T</strain>
    </source>
</reference>
<dbReference type="Gene3D" id="3.90.1570.10">
    <property type="entry name" value="tt1808, chain A"/>
    <property type="match status" value="1"/>
</dbReference>
<dbReference type="Proteomes" id="UP000232638">
    <property type="component" value="Chromosome"/>
</dbReference>
<evidence type="ECO:0000259" key="1">
    <source>
        <dbReference type="Pfam" id="PF05685"/>
    </source>
</evidence>
<dbReference type="RefSeq" id="WP_100919096.1">
    <property type="nucleotide sequence ID" value="NZ_CP020370.1"/>
</dbReference>
<gene>
    <name evidence="2" type="ORF">THSYN_10415</name>
</gene>
<dbReference type="InterPro" id="IPR008538">
    <property type="entry name" value="Uma2"/>
</dbReference>
<keyword evidence="3" id="KW-1185">Reference proteome</keyword>
<feature type="domain" description="Putative restriction endonuclease" evidence="1">
    <location>
        <begin position="20"/>
        <end position="169"/>
    </location>
</feature>
<dbReference type="AlphaFoldDB" id="A0A2K8U6V4"/>
<dbReference type="InterPro" id="IPR012296">
    <property type="entry name" value="Nuclease_put_TT1808"/>
</dbReference>
<dbReference type="SUPFAM" id="SSF52980">
    <property type="entry name" value="Restriction endonuclease-like"/>
    <property type="match status" value="1"/>
</dbReference>
<accession>A0A2K8U6V4</accession>
<protein>
    <recommendedName>
        <fullName evidence="1">Putative restriction endonuclease domain-containing protein</fullName>
    </recommendedName>
</protein>
<proteinExistence type="predicted"/>
<dbReference type="PANTHER" id="PTHR36558">
    <property type="entry name" value="GLR1098 PROTEIN"/>
    <property type="match status" value="1"/>
</dbReference>
<organism evidence="2 3">
    <name type="scientific">Candidatus Thiodictyon syntrophicum</name>
    <dbReference type="NCBI Taxonomy" id="1166950"/>
    <lineage>
        <taxon>Bacteria</taxon>
        <taxon>Pseudomonadati</taxon>
        <taxon>Pseudomonadota</taxon>
        <taxon>Gammaproteobacteria</taxon>
        <taxon>Chromatiales</taxon>
        <taxon>Chromatiaceae</taxon>
        <taxon>Thiodictyon</taxon>
    </lineage>
</organism>
<evidence type="ECO:0000313" key="2">
    <source>
        <dbReference type="EMBL" id="AUB81322.1"/>
    </source>
</evidence>
<sequence length="185" mass="20393">MSPASILPHVSPRDYLLGERDGAQRHEYLNGELVAMAGGSRAHNLLATRVARLLGNHLEGGPCRVFQSDMKVQIAAANRFYYPDVMVCCGPLEAEPDLYYETAPRLIVEVLSPRTAAADDGEKRINYQTLGSLDEYLLLDPDTGEGTLYRRGEAFWTRIRLDRNDALELGSIGLRGTMAWLLGGG</sequence>
<dbReference type="InterPro" id="IPR011335">
    <property type="entry name" value="Restrct_endonuc-II-like"/>
</dbReference>
<evidence type="ECO:0000313" key="3">
    <source>
        <dbReference type="Proteomes" id="UP000232638"/>
    </source>
</evidence>
<dbReference type="OrthoDB" id="26750at2"/>
<dbReference type="Pfam" id="PF05685">
    <property type="entry name" value="Uma2"/>
    <property type="match status" value="1"/>
</dbReference>
<dbReference type="KEGG" id="tsy:THSYN_10415"/>
<dbReference type="EMBL" id="CP020370">
    <property type="protein sequence ID" value="AUB81322.1"/>
    <property type="molecule type" value="Genomic_DNA"/>
</dbReference>
<name>A0A2K8U6V4_9GAMM</name>
<dbReference type="CDD" id="cd06260">
    <property type="entry name" value="DUF820-like"/>
    <property type="match status" value="1"/>
</dbReference>
<dbReference type="PANTHER" id="PTHR36558:SF1">
    <property type="entry name" value="RESTRICTION ENDONUCLEASE DOMAIN-CONTAINING PROTEIN-RELATED"/>
    <property type="match status" value="1"/>
</dbReference>